<keyword evidence="3" id="KW-0547">Nucleotide-binding</keyword>
<evidence type="ECO:0000256" key="1">
    <source>
        <dbReference type="ARBA" id="ARBA00005417"/>
    </source>
</evidence>
<dbReference type="InterPro" id="IPR015855">
    <property type="entry name" value="ABC_transpr_MalK-like"/>
</dbReference>
<dbReference type="Pfam" id="PF00005">
    <property type="entry name" value="ABC_tran"/>
    <property type="match status" value="1"/>
</dbReference>
<dbReference type="InterPro" id="IPR012340">
    <property type="entry name" value="NA-bd_OB-fold"/>
</dbReference>
<reference evidence="6 7" key="1">
    <citation type="submission" date="2022-12" db="EMBL/GenBank/DDBJ databases">
        <authorList>
            <person name="Muema E."/>
        </authorList>
    </citation>
    <scope>NUCLEOTIDE SEQUENCE [LARGE SCALE GENOMIC DNA]</scope>
    <source>
        <strain evidence="7">1326</strain>
    </source>
</reference>
<dbReference type="PANTHER" id="PTHR43875:SF10">
    <property type="entry name" value="BLL2173 PROTEIN"/>
    <property type="match status" value="1"/>
</dbReference>
<evidence type="ECO:0000313" key="6">
    <source>
        <dbReference type="EMBL" id="MEI9408402.1"/>
    </source>
</evidence>
<accession>A0ABU8KRP9</accession>
<dbReference type="NCBIfam" id="NF008653">
    <property type="entry name" value="PRK11650.1"/>
    <property type="match status" value="1"/>
</dbReference>
<dbReference type="PROSITE" id="PS50893">
    <property type="entry name" value="ABC_TRANSPORTER_2"/>
    <property type="match status" value="1"/>
</dbReference>
<keyword evidence="2" id="KW-0813">Transport</keyword>
<dbReference type="EMBL" id="JAPYKS010000004">
    <property type="protein sequence ID" value="MEI9408402.1"/>
    <property type="molecule type" value="Genomic_DNA"/>
</dbReference>
<comment type="similarity">
    <text evidence="1">Belongs to the ABC transporter superfamily.</text>
</comment>
<organism evidence="6 7">
    <name type="scientific">Mesorhizobium salmacidum</name>
    <dbReference type="NCBI Taxonomy" id="3015171"/>
    <lineage>
        <taxon>Bacteria</taxon>
        <taxon>Pseudomonadati</taxon>
        <taxon>Pseudomonadota</taxon>
        <taxon>Alphaproteobacteria</taxon>
        <taxon>Hyphomicrobiales</taxon>
        <taxon>Phyllobacteriaceae</taxon>
        <taxon>Mesorhizobium</taxon>
    </lineage>
</organism>
<dbReference type="Pfam" id="PF08402">
    <property type="entry name" value="TOBE_2"/>
    <property type="match status" value="1"/>
</dbReference>
<feature type="domain" description="ABC transporter" evidence="5">
    <location>
        <begin position="4"/>
        <end position="234"/>
    </location>
</feature>
<evidence type="ECO:0000256" key="3">
    <source>
        <dbReference type="ARBA" id="ARBA00022741"/>
    </source>
</evidence>
<dbReference type="InterPro" id="IPR013611">
    <property type="entry name" value="Transp-assoc_OB_typ2"/>
</dbReference>
<dbReference type="Gene3D" id="2.40.50.100">
    <property type="match status" value="1"/>
</dbReference>
<dbReference type="RefSeq" id="WP_337105572.1">
    <property type="nucleotide sequence ID" value="NZ_JAPYKS010000004.1"/>
</dbReference>
<dbReference type="InterPro" id="IPR003439">
    <property type="entry name" value="ABC_transporter-like_ATP-bd"/>
</dbReference>
<sequence>MTDVEFRKLSKSFGQHKILEDISLDIKSGEFVVLVGPSGCGKSTLLRMLAGLETISSGDLLIGGTRANDLPPQQRNIAMVFQSYALFPHLKASDNIGFGPKIRGENRTDIDQKVKKASGVLNLFSYLDRYPRQLSGGQRQRVAMGRAIVREPSVFLFDEPLSNLDAQLRVQMRTEIKALHQRLKSTIVYVTHDQIEAMTMADRIVVMDRGRIQQVGAPLELYDRPANKFVAGFLGSPSMSFVSGALKTTPEKTWFESVGGGRLALAGKPVPAGSAVEAGIRPEHFIVGEATGTMTLKVDVVEPTGSETHVYGAIGTDTVRAVFRDRLPVRPGDLLPVSVDPGNIHLFDTATGLPLR</sequence>
<keyword evidence="4 6" id="KW-0067">ATP-binding</keyword>
<dbReference type="InterPro" id="IPR003593">
    <property type="entry name" value="AAA+_ATPase"/>
</dbReference>
<evidence type="ECO:0000259" key="5">
    <source>
        <dbReference type="PROSITE" id="PS50893"/>
    </source>
</evidence>
<dbReference type="SMART" id="SM00382">
    <property type="entry name" value="AAA"/>
    <property type="match status" value="1"/>
</dbReference>
<name>A0ABU8KRP9_9HYPH</name>
<proteinExistence type="inferred from homology"/>
<dbReference type="Gene3D" id="3.40.50.300">
    <property type="entry name" value="P-loop containing nucleotide triphosphate hydrolases"/>
    <property type="match status" value="1"/>
</dbReference>
<protein>
    <submittedName>
        <fullName evidence="6">ABC transporter ATP-binding protein</fullName>
    </submittedName>
</protein>
<evidence type="ECO:0000256" key="2">
    <source>
        <dbReference type="ARBA" id="ARBA00022448"/>
    </source>
</evidence>
<dbReference type="InterPro" id="IPR017871">
    <property type="entry name" value="ABC_transporter-like_CS"/>
</dbReference>
<dbReference type="Gene3D" id="2.40.50.140">
    <property type="entry name" value="Nucleic acid-binding proteins"/>
    <property type="match status" value="1"/>
</dbReference>
<dbReference type="SUPFAM" id="SSF52540">
    <property type="entry name" value="P-loop containing nucleoside triphosphate hydrolases"/>
    <property type="match status" value="1"/>
</dbReference>
<dbReference type="InterPro" id="IPR027417">
    <property type="entry name" value="P-loop_NTPase"/>
</dbReference>
<evidence type="ECO:0000313" key="7">
    <source>
        <dbReference type="Proteomes" id="UP001387293"/>
    </source>
</evidence>
<comment type="caution">
    <text evidence="6">The sequence shown here is derived from an EMBL/GenBank/DDBJ whole genome shotgun (WGS) entry which is preliminary data.</text>
</comment>
<gene>
    <name evidence="6" type="ORF">O7A60_06440</name>
</gene>
<dbReference type="PROSITE" id="PS00211">
    <property type="entry name" value="ABC_TRANSPORTER_1"/>
    <property type="match status" value="1"/>
</dbReference>
<dbReference type="InterPro" id="IPR047641">
    <property type="entry name" value="ABC_transpr_MalK/UgpC-like"/>
</dbReference>
<dbReference type="Proteomes" id="UP001387293">
    <property type="component" value="Unassembled WGS sequence"/>
</dbReference>
<dbReference type="CDD" id="cd03301">
    <property type="entry name" value="ABC_MalK_N"/>
    <property type="match status" value="1"/>
</dbReference>
<keyword evidence="7" id="KW-1185">Reference proteome</keyword>
<dbReference type="InterPro" id="IPR008995">
    <property type="entry name" value="Mo/tungstate-bd_C_term_dom"/>
</dbReference>
<dbReference type="PANTHER" id="PTHR43875">
    <property type="entry name" value="MALTODEXTRIN IMPORT ATP-BINDING PROTEIN MSMX"/>
    <property type="match status" value="1"/>
</dbReference>
<dbReference type="SUPFAM" id="SSF50331">
    <property type="entry name" value="MOP-like"/>
    <property type="match status" value="1"/>
</dbReference>
<dbReference type="GO" id="GO:0005524">
    <property type="term" value="F:ATP binding"/>
    <property type="evidence" value="ECO:0007669"/>
    <property type="project" value="UniProtKB-KW"/>
</dbReference>
<evidence type="ECO:0000256" key="4">
    <source>
        <dbReference type="ARBA" id="ARBA00022840"/>
    </source>
</evidence>